<keyword evidence="1" id="KW-0472">Membrane</keyword>
<dbReference type="Proteomes" id="UP000694888">
    <property type="component" value="Unplaced"/>
</dbReference>
<dbReference type="Gene3D" id="1.20.140.150">
    <property type="match status" value="1"/>
</dbReference>
<evidence type="ECO:0000256" key="1">
    <source>
        <dbReference type="SAM" id="Phobius"/>
    </source>
</evidence>
<accession>A0ABM1A614</accession>
<gene>
    <name evidence="3" type="primary">LOC101864083</name>
</gene>
<dbReference type="GeneID" id="101864083"/>
<name>A0ABM1A614_APLCA</name>
<feature type="transmembrane region" description="Helical" evidence="1">
    <location>
        <begin position="75"/>
        <end position="98"/>
    </location>
</feature>
<evidence type="ECO:0000313" key="3">
    <source>
        <dbReference type="RefSeq" id="XP_012941521.1"/>
    </source>
</evidence>
<dbReference type="RefSeq" id="XP_012941521.1">
    <property type="nucleotide sequence ID" value="XM_013086067.2"/>
</dbReference>
<reference evidence="3" key="1">
    <citation type="submission" date="2025-08" db="UniProtKB">
        <authorList>
            <consortium name="RefSeq"/>
        </authorList>
    </citation>
    <scope>IDENTIFICATION</scope>
</reference>
<evidence type="ECO:0000313" key="2">
    <source>
        <dbReference type="Proteomes" id="UP000694888"/>
    </source>
</evidence>
<keyword evidence="2" id="KW-1185">Reference proteome</keyword>
<organism evidence="2 3">
    <name type="scientific">Aplysia californica</name>
    <name type="common">California sea hare</name>
    <dbReference type="NCBI Taxonomy" id="6500"/>
    <lineage>
        <taxon>Eukaryota</taxon>
        <taxon>Metazoa</taxon>
        <taxon>Spiralia</taxon>
        <taxon>Lophotrochozoa</taxon>
        <taxon>Mollusca</taxon>
        <taxon>Gastropoda</taxon>
        <taxon>Heterobranchia</taxon>
        <taxon>Euthyneura</taxon>
        <taxon>Tectipleura</taxon>
        <taxon>Aplysiida</taxon>
        <taxon>Aplysioidea</taxon>
        <taxon>Aplysiidae</taxon>
        <taxon>Aplysia</taxon>
    </lineage>
</organism>
<proteinExistence type="predicted"/>
<protein>
    <submittedName>
        <fullName evidence="3">Uncharacterized protein LOC101864083</fullName>
    </submittedName>
</protein>
<keyword evidence="1" id="KW-1133">Transmembrane helix</keyword>
<keyword evidence="1" id="KW-0812">Transmembrane</keyword>
<sequence length="189" mass="20367">MTLLHKRLCWRSSIAALVLGLCVYVTSYSTDAWVLWSNQISDFQDGLFRTCSRLKEPGTGWHCHTIQNSTDYWSISIGLLSCGLLLLLLGLSLSLLAAHKSKRVFSCWAGVLLVLAVIIGTAGGANFVGRSSEDLASTRIGWSAILFFVSPALLTTGAILQLLSSKPSSVNDESSVLLYSASVRLDTGP</sequence>
<feature type="transmembrane region" description="Helical" evidence="1">
    <location>
        <begin position="140"/>
        <end position="163"/>
    </location>
</feature>
<feature type="transmembrane region" description="Helical" evidence="1">
    <location>
        <begin position="105"/>
        <end position="128"/>
    </location>
</feature>